<dbReference type="Proteomes" id="UP001206595">
    <property type="component" value="Unassembled WGS sequence"/>
</dbReference>
<comment type="caution">
    <text evidence="4">The sequence shown here is derived from an EMBL/GenBank/DDBJ whole genome shotgun (WGS) entry which is preliminary data.</text>
</comment>
<dbReference type="Gene3D" id="3.40.50.720">
    <property type="entry name" value="NAD(P)-binding Rossmann-like Domain"/>
    <property type="match status" value="1"/>
</dbReference>
<dbReference type="SUPFAM" id="SSF51735">
    <property type="entry name" value="NAD(P)-binding Rossmann-fold domains"/>
    <property type="match status" value="1"/>
</dbReference>
<evidence type="ECO:0000313" key="4">
    <source>
        <dbReference type="EMBL" id="KAI8582837.1"/>
    </source>
</evidence>
<dbReference type="RefSeq" id="XP_051447841.1">
    <property type="nucleotide sequence ID" value="XM_051586312.1"/>
</dbReference>
<dbReference type="AlphaFoldDB" id="A0AAD5EGB8"/>
<dbReference type="Pfam" id="PF00106">
    <property type="entry name" value="adh_short"/>
    <property type="match status" value="1"/>
</dbReference>
<evidence type="ECO:0000256" key="3">
    <source>
        <dbReference type="RuleBase" id="RU000363"/>
    </source>
</evidence>
<proteinExistence type="inferred from homology"/>
<evidence type="ECO:0000256" key="2">
    <source>
        <dbReference type="ARBA" id="ARBA00023002"/>
    </source>
</evidence>
<dbReference type="PANTHER" id="PTHR43658">
    <property type="entry name" value="SHORT-CHAIN DEHYDROGENASE/REDUCTASE"/>
    <property type="match status" value="1"/>
</dbReference>
<accession>A0AAD5EGB8</accession>
<sequence length="262" mass="27300">MQIKGNTFIVTGGASGLGLATVKLLVERGANVALFDLNEERAAEVAKELGSNVFAPSGSIDVTSEDIVKKAIEETVAKFGKLAGVVNCGGVATAARTARAGGKSSGTMTMDMMDFTLKVNTLGTFNVSKQVAQTIAKQEPFTEDGERGVIINTASVAYQDGQTGQVAYAASKGAVASMTLPMARDLAPIGIRVMTIAPGIFETNMTAVMNEAAKAKIIKDAIFPLRMGKSPEFALLASHIIENGMLNGEVIRIDGASRLGKL</sequence>
<keyword evidence="1" id="KW-0521">NADP</keyword>
<name>A0AAD5EGB8_UMBRA</name>
<dbReference type="InterPro" id="IPR002347">
    <property type="entry name" value="SDR_fam"/>
</dbReference>
<dbReference type="GO" id="GO:0016491">
    <property type="term" value="F:oxidoreductase activity"/>
    <property type="evidence" value="ECO:0007669"/>
    <property type="project" value="UniProtKB-KW"/>
</dbReference>
<keyword evidence="5" id="KW-1185">Reference proteome</keyword>
<evidence type="ECO:0000256" key="1">
    <source>
        <dbReference type="ARBA" id="ARBA00022857"/>
    </source>
</evidence>
<protein>
    <recommendedName>
        <fullName evidence="6">3-hydroxyacyl-CoA dehydrogenase</fullName>
    </recommendedName>
</protein>
<dbReference type="EMBL" id="MU620898">
    <property type="protein sequence ID" value="KAI8582837.1"/>
    <property type="molecule type" value="Genomic_DNA"/>
</dbReference>
<dbReference type="PANTHER" id="PTHR43658:SF8">
    <property type="entry name" value="17-BETA-HYDROXYSTEROID DEHYDROGENASE 14-RELATED"/>
    <property type="match status" value="1"/>
</dbReference>
<reference evidence="4" key="1">
    <citation type="submission" date="2021-06" db="EMBL/GenBank/DDBJ databases">
        <authorList>
            <consortium name="DOE Joint Genome Institute"/>
            <person name="Mondo S.J."/>
            <person name="Amses K.R."/>
            <person name="Simmons D.R."/>
            <person name="Longcore J.E."/>
            <person name="Seto K."/>
            <person name="Alves G.H."/>
            <person name="Bonds A.E."/>
            <person name="Quandt C.A."/>
            <person name="Davis W.J."/>
            <person name="Chang Y."/>
            <person name="Letcher P.M."/>
            <person name="Powell M.J."/>
            <person name="Kuo A."/>
            <person name="Labutti K."/>
            <person name="Pangilinan J."/>
            <person name="Andreopoulos W."/>
            <person name="Tritt A."/>
            <person name="Riley R."/>
            <person name="Hundley H."/>
            <person name="Johnson J."/>
            <person name="Lipzen A."/>
            <person name="Barry K."/>
            <person name="Berbee M.L."/>
            <person name="Buchler N.E."/>
            <person name="Grigoriev I.V."/>
            <person name="Spatafora J.W."/>
            <person name="Stajich J.E."/>
            <person name="James T.Y."/>
        </authorList>
    </citation>
    <scope>NUCLEOTIDE SEQUENCE</scope>
    <source>
        <strain evidence="4">AG</strain>
    </source>
</reference>
<organism evidence="4 5">
    <name type="scientific">Umbelopsis ramanniana AG</name>
    <dbReference type="NCBI Taxonomy" id="1314678"/>
    <lineage>
        <taxon>Eukaryota</taxon>
        <taxon>Fungi</taxon>
        <taxon>Fungi incertae sedis</taxon>
        <taxon>Mucoromycota</taxon>
        <taxon>Mucoromycotina</taxon>
        <taxon>Umbelopsidomycetes</taxon>
        <taxon>Umbelopsidales</taxon>
        <taxon>Umbelopsidaceae</taxon>
        <taxon>Umbelopsis</taxon>
    </lineage>
</organism>
<keyword evidence="2" id="KW-0560">Oxidoreductase</keyword>
<reference evidence="4" key="2">
    <citation type="journal article" date="2022" name="Proc. Natl. Acad. Sci. U.S.A.">
        <title>Diploid-dominant life cycles characterize the early evolution of Fungi.</title>
        <authorList>
            <person name="Amses K.R."/>
            <person name="Simmons D.R."/>
            <person name="Longcore J.E."/>
            <person name="Mondo S.J."/>
            <person name="Seto K."/>
            <person name="Jeronimo G.H."/>
            <person name="Bonds A.E."/>
            <person name="Quandt C.A."/>
            <person name="Davis W.J."/>
            <person name="Chang Y."/>
            <person name="Federici B.A."/>
            <person name="Kuo A."/>
            <person name="LaButti K."/>
            <person name="Pangilinan J."/>
            <person name="Andreopoulos W."/>
            <person name="Tritt A."/>
            <person name="Riley R."/>
            <person name="Hundley H."/>
            <person name="Johnson J."/>
            <person name="Lipzen A."/>
            <person name="Barry K."/>
            <person name="Lang B.F."/>
            <person name="Cuomo C.A."/>
            <person name="Buchler N.E."/>
            <person name="Grigoriev I.V."/>
            <person name="Spatafora J.W."/>
            <person name="Stajich J.E."/>
            <person name="James T.Y."/>
        </authorList>
    </citation>
    <scope>NUCLEOTIDE SEQUENCE</scope>
    <source>
        <strain evidence="4">AG</strain>
    </source>
</reference>
<evidence type="ECO:0008006" key="6">
    <source>
        <dbReference type="Google" id="ProtNLM"/>
    </source>
</evidence>
<dbReference type="PROSITE" id="PS00061">
    <property type="entry name" value="ADH_SHORT"/>
    <property type="match status" value="1"/>
</dbReference>
<dbReference type="InterPro" id="IPR020904">
    <property type="entry name" value="Sc_DH/Rdtase_CS"/>
</dbReference>
<dbReference type="GeneID" id="75911660"/>
<gene>
    <name evidence="4" type="ORF">K450DRAFT_225041</name>
</gene>
<dbReference type="PRINTS" id="PR00081">
    <property type="entry name" value="GDHRDH"/>
</dbReference>
<comment type="similarity">
    <text evidence="3">Belongs to the short-chain dehydrogenases/reductases (SDR) family.</text>
</comment>
<dbReference type="InterPro" id="IPR036291">
    <property type="entry name" value="NAD(P)-bd_dom_sf"/>
</dbReference>
<evidence type="ECO:0000313" key="5">
    <source>
        <dbReference type="Proteomes" id="UP001206595"/>
    </source>
</evidence>
<dbReference type="PRINTS" id="PR00080">
    <property type="entry name" value="SDRFAMILY"/>
</dbReference>